<feature type="modified residue" description="4-aspartylphosphate" evidence="1">
    <location>
        <position position="52"/>
    </location>
</feature>
<reference evidence="5 6" key="1">
    <citation type="submission" date="2024-05" db="EMBL/GenBank/DDBJ databases">
        <authorList>
            <consortium name="Candidatus Magnetaquicoccaceae bacterium FCR-1 genome sequencing consortium"/>
            <person name="Shimoshige H."/>
            <person name="Shimamura S."/>
            <person name="Taoka A."/>
            <person name="Kobayashi H."/>
            <person name="Maekawa T."/>
        </authorList>
    </citation>
    <scope>NUCLEOTIDE SEQUENCE [LARGE SCALE GENOMIC DNA]</scope>
    <source>
        <strain evidence="5 6">FCR-1</strain>
    </source>
</reference>
<dbReference type="SUPFAM" id="SSF55785">
    <property type="entry name" value="PYP-like sensor domain (PAS domain)"/>
    <property type="match status" value="1"/>
</dbReference>
<dbReference type="InterPro" id="IPR000160">
    <property type="entry name" value="GGDEF_dom"/>
</dbReference>
<feature type="domain" description="PAC" evidence="3">
    <location>
        <begin position="218"/>
        <end position="272"/>
    </location>
</feature>
<dbReference type="InterPro" id="IPR011006">
    <property type="entry name" value="CheY-like_superfamily"/>
</dbReference>
<dbReference type="Gene3D" id="3.30.450.20">
    <property type="entry name" value="PAS domain"/>
    <property type="match status" value="1"/>
</dbReference>
<dbReference type="InterPro" id="IPR013656">
    <property type="entry name" value="PAS_4"/>
</dbReference>
<dbReference type="InterPro" id="IPR035965">
    <property type="entry name" value="PAS-like_dom_sf"/>
</dbReference>
<name>A0ABQ0CAB0_9PROT</name>
<dbReference type="InterPro" id="IPR052163">
    <property type="entry name" value="DGC-Regulatory_Protein"/>
</dbReference>
<protein>
    <submittedName>
        <fullName evidence="5">Response regulator PleD</fullName>
    </submittedName>
</protein>
<gene>
    <name evidence="5" type="primary">pleD_3</name>
    <name evidence="5" type="ORF">SIID45300_01967</name>
</gene>
<feature type="domain" description="GGDEF" evidence="4">
    <location>
        <begin position="304"/>
        <end position="437"/>
    </location>
</feature>
<dbReference type="Pfam" id="PF08448">
    <property type="entry name" value="PAS_4"/>
    <property type="match status" value="1"/>
</dbReference>
<keyword evidence="6" id="KW-1185">Reference proteome</keyword>
<evidence type="ECO:0000313" key="5">
    <source>
        <dbReference type="EMBL" id="GAB0057635.1"/>
    </source>
</evidence>
<feature type="domain" description="Response regulatory" evidence="2">
    <location>
        <begin position="3"/>
        <end position="119"/>
    </location>
</feature>
<dbReference type="Pfam" id="PF00072">
    <property type="entry name" value="Response_reg"/>
    <property type="match status" value="1"/>
</dbReference>
<dbReference type="PANTHER" id="PTHR46663:SF3">
    <property type="entry name" value="SLL0267 PROTEIN"/>
    <property type="match status" value="1"/>
</dbReference>
<evidence type="ECO:0000259" key="4">
    <source>
        <dbReference type="PROSITE" id="PS50887"/>
    </source>
</evidence>
<dbReference type="Pfam" id="PF00990">
    <property type="entry name" value="GGDEF"/>
    <property type="match status" value="1"/>
</dbReference>
<accession>A0ABQ0CAB0</accession>
<dbReference type="RefSeq" id="WP_420905327.1">
    <property type="nucleotide sequence ID" value="NZ_BAAFGK010000004.1"/>
</dbReference>
<organism evidence="5 6">
    <name type="scientific">Candidatus Magnetaquiglobus chichijimensis</name>
    <dbReference type="NCBI Taxonomy" id="3141448"/>
    <lineage>
        <taxon>Bacteria</taxon>
        <taxon>Pseudomonadati</taxon>
        <taxon>Pseudomonadota</taxon>
        <taxon>Magnetococcia</taxon>
        <taxon>Magnetococcales</taxon>
        <taxon>Candidatus Magnetaquicoccaceae</taxon>
        <taxon>Candidatus Magnetaquiglobus</taxon>
    </lineage>
</organism>
<dbReference type="PROSITE" id="PS50887">
    <property type="entry name" value="GGDEF"/>
    <property type="match status" value="1"/>
</dbReference>
<proteinExistence type="predicted"/>
<reference evidence="5 6" key="2">
    <citation type="submission" date="2024-09" db="EMBL/GenBank/DDBJ databases">
        <title>Draft genome sequence of Candidatus Magnetaquicoccaceae bacterium FCR-1.</title>
        <authorList>
            <person name="Shimoshige H."/>
            <person name="Shimamura S."/>
            <person name="Taoka A."/>
            <person name="Kobayashi H."/>
            <person name="Maekawa T."/>
        </authorList>
    </citation>
    <scope>NUCLEOTIDE SEQUENCE [LARGE SCALE GENOMIC DNA]</scope>
    <source>
        <strain evidence="5 6">FCR-1</strain>
    </source>
</reference>
<dbReference type="PROSITE" id="PS50110">
    <property type="entry name" value="RESPONSE_REGULATORY"/>
    <property type="match status" value="1"/>
</dbReference>
<keyword evidence="1" id="KW-0597">Phosphoprotein</keyword>
<dbReference type="PROSITE" id="PS50113">
    <property type="entry name" value="PAC"/>
    <property type="match status" value="1"/>
</dbReference>
<dbReference type="PANTHER" id="PTHR46663">
    <property type="entry name" value="DIGUANYLATE CYCLASE DGCT-RELATED"/>
    <property type="match status" value="1"/>
</dbReference>
<sequence length="444" mass="49801">MARILVVDDDGQTIEQIARLVANAGHTVDFLLESPYLIAKLETSPPNLLLLDVNMPEIDGITLLKKIHAAPHLKEIPVIMITGETDESLIQACFQLGAVDFVNKPIRPLELVSRIRIALETRAHIHAIQAQKNALQRGKSLTDAILNSMQEAICVIERETHLIREANRVFLEQLNLPRHRVVGERCHELLHDKLYACQGCEGPENSQCILRVTTESGESHTICLSSRDAEGQPRHTQLFTLPILDATARTERIVCLERDITQSRETENRLMHLAFHDPLTHLPNRQLFHDRLHQALAQGRRHGQMVAVMLFDLDHFKHINDTLGHAAGDQLLQEVATRLRACVRESDTVARLGGDEFSAVLTNVTDGSQVRKVAKKMLKSLGRKFTLLGNKINVTSSIGVSLYPRDGDEMDDLIDKADKALYQAKDAGRDTVRFFSPWVMEEGP</sequence>
<dbReference type="CDD" id="cd01949">
    <property type="entry name" value="GGDEF"/>
    <property type="match status" value="1"/>
</dbReference>
<evidence type="ECO:0000259" key="2">
    <source>
        <dbReference type="PROSITE" id="PS50110"/>
    </source>
</evidence>
<dbReference type="InterPro" id="IPR043128">
    <property type="entry name" value="Rev_trsase/Diguanyl_cyclase"/>
</dbReference>
<dbReference type="InterPro" id="IPR029787">
    <property type="entry name" value="Nucleotide_cyclase"/>
</dbReference>
<dbReference type="Gene3D" id="3.40.50.2300">
    <property type="match status" value="1"/>
</dbReference>
<comment type="caution">
    <text evidence="5">The sequence shown here is derived from an EMBL/GenBank/DDBJ whole genome shotgun (WGS) entry which is preliminary data.</text>
</comment>
<dbReference type="Proteomes" id="UP001628193">
    <property type="component" value="Unassembled WGS sequence"/>
</dbReference>
<dbReference type="SUPFAM" id="SSF52172">
    <property type="entry name" value="CheY-like"/>
    <property type="match status" value="1"/>
</dbReference>
<evidence type="ECO:0000259" key="3">
    <source>
        <dbReference type="PROSITE" id="PS50113"/>
    </source>
</evidence>
<dbReference type="NCBIfam" id="TIGR00254">
    <property type="entry name" value="GGDEF"/>
    <property type="match status" value="1"/>
</dbReference>
<dbReference type="EMBL" id="BAAFGK010000004">
    <property type="protein sequence ID" value="GAB0057635.1"/>
    <property type="molecule type" value="Genomic_DNA"/>
</dbReference>
<dbReference type="SMART" id="SM00448">
    <property type="entry name" value="REC"/>
    <property type="match status" value="1"/>
</dbReference>
<dbReference type="InterPro" id="IPR001789">
    <property type="entry name" value="Sig_transdc_resp-reg_receiver"/>
</dbReference>
<evidence type="ECO:0000256" key="1">
    <source>
        <dbReference type="PROSITE-ProRule" id="PRU00169"/>
    </source>
</evidence>
<dbReference type="SUPFAM" id="SSF55073">
    <property type="entry name" value="Nucleotide cyclase"/>
    <property type="match status" value="1"/>
</dbReference>
<evidence type="ECO:0000313" key="6">
    <source>
        <dbReference type="Proteomes" id="UP001628193"/>
    </source>
</evidence>
<dbReference type="InterPro" id="IPR000700">
    <property type="entry name" value="PAS-assoc_C"/>
</dbReference>
<dbReference type="Gene3D" id="3.30.70.270">
    <property type="match status" value="1"/>
</dbReference>
<dbReference type="SMART" id="SM00267">
    <property type="entry name" value="GGDEF"/>
    <property type="match status" value="1"/>
</dbReference>